<name>A0A2G8SJF4_9APHY</name>
<dbReference type="Gene3D" id="3.40.50.720">
    <property type="entry name" value="NAD(P)-binding Rossmann-like Domain"/>
    <property type="match status" value="1"/>
</dbReference>
<reference evidence="3 4" key="1">
    <citation type="journal article" date="2015" name="Sci. Rep.">
        <title>Chromosome-level genome map provides insights into diverse defense mechanisms in the medicinal fungus Ganoderma sinense.</title>
        <authorList>
            <person name="Zhu Y."/>
            <person name="Xu J."/>
            <person name="Sun C."/>
            <person name="Zhou S."/>
            <person name="Xu H."/>
            <person name="Nelson D.R."/>
            <person name="Qian J."/>
            <person name="Song J."/>
            <person name="Luo H."/>
            <person name="Xiang L."/>
            <person name="Li Y."/>
            <person name="Xu Z."/>
            <person name="Ji A."/>
            <person name="Wang L."/>
            <person name="Lu S."/>
            <person name="Hayward A."/>
            <person name="Sun W."/>
            <person name="Li X."/>
            <person name="Schwartz D.C."/>
            <person name="Wang Y."/>
            <person name="Chen S."/>
        </authorList>
    </citation>
    <scope>NUCLEOTIDE SEQUENCE [LARGE SCALE GENOMIC DNA]</scope>
    <source>
        <strain evidence="3 4">ZZ0214-1</strain>
    </source>
</reference>
<dbReference type="Proteomes" id="UP000230002">
    <property type="component" value="Unassembled WGS sequence"/>
</dbReference>
<gene>
    <name evidence="3" type="ORF">GSI_03553</name>
</gene>
<dbReference type="OrthoDB" id="48317at2759"/>
<keyword evidence="2" id="KW-0560">Oxidoreductase</keyword>
<dbReference type="PANTHER" id="PTHR48106">
    <property type="entry name" value="QUINONE OXIDOREDUCTASE PIG3-RELATED"/>
    <property type="match status" value="1"/>
</dbReference>
<dbReference type="AlphaFoldDB" id="A0A2G8SJF4"/>
<dbReference type="GO" id="GO:0035925">
    <property type="term" value="F:mRNA 3'-UTR AU-rich region binding"/>
    <property type="evidence" value="ECO:0007669"/>
    <property type="project" value="TreeGrafter"/>
</dbReference>
<evidence type="ECO:0000256" key="2">
    <source>
        <dbReference type="ARBA" id="ARBA00023002"/>
    </source>
</evidence>
<dbReference type="Gene3D" id="3.90.180.10">
    <property type="entry name" value="Medium-chain alcohol dehydrogenases, catalytic domain"/>
    <property type="match status" value="1"/>
</dbReference>
<dbReference type="STRING" id="1077348.A0A2G8SJF4"/>
<proteinExistence type="predicted"/>
<dbReference type="PANTHER" id="PTHR48106:SF13">
    <property type="entry name" value="QUINONE OXIDOREDUCTASE-RELATED"/>
    <property type="match status" value="1"/>
</dbReference>
<accession>A0A2G8SJF4</accession>
<evidence type="ECO:0000256" key="1">
    <source>
        <dbReference type="ARBA" id="ARBA00022857"/>
    </source>
</evidence>
<keyword evidence="1" id="KW-0521">NADP</keyword>
<organism evidence="3 4">
    <name type="scientific">Ganoderma sinense ZZ0214-1</name>
    <dbReference type="NCBI Taxonomy" id="1077348"/>
    <lineage>
        <taxon>Eukaryota</taxon>
        <taxon>Fungi</taxon>
        <taxon>Dikarya</taxon>
        <taxon>Basidiomycota</taxon>
        <taxon>Agaricomycotina</taxon>
        <taxon>Agaricomycetes</taxon>
        <taxon>Polyporales</taxon>
        <taxon>Polyporaceae</taxon>
        <taxon>Ganoderma</taxon>
    </lineage>
</organism>
<keyword evidence="4" id="KW-1185">Reference proteome</keyword>
<sequence>MLFCAARRTSRRACWRSTGGKGVHAIFDGVGKYTFETNLKAIRPKGTIVVMGSVSGRIAAFDPKLLYPKNVKFVYPSATVYIQDPENGRDYGQELVDLLASGAVKPVIGKEYPFTAAGVVQSQKDLAKGRSVGKLLIKVASD</sequence>
<comment type="caution">
    <text evidence="3">The sequence shown here is derived from an EMBL/GenBank/DDBJ whole genome shotgun (WGS) entry which is preliminary data.</text>
</comment>
<dbReference type="InterPro" id="IPR036291">
    <property type="entry name" value="NAD(P)-bd_dom_sf"/>
</dbReference>
<evidence type="ECO:0008006" key="5">
    <source>
        <dbReference type="Google" id="ProtNLM"/>
    </source>
</evidence>
<dbReference type="GO" id="GO:0005829">
    <property type="term" value="C:cytosol"/>
    <property type="evidence" value="ECO:0007669"/>
    <property type="project" value="TreeGrafter"/>
</dbReference>
<dbReference type="EMBL" id="AYKW01000006">
    <property type="protein sequence ID" value="PIL33847.1"/>
    <property type="molecule type" value="Genomic_DNA"/>
</dbReference>
<dbReference type="SUPFAM" id="SSF51735">
    <property type="entry name" value="NAD(P)-binding Rossmann-fold domains"/>
    <property type="match status" value="1"/>
</dbReference>
<evidence type="ECO:0000313" key="4">
    <source>
        <dbReference type="Proteomes" id="UP000230002"/>
    </source>
</evidence>
<evidence type="ECO:0000313" key="3">
    <source>
        <dbReference type="EMBL" id="PIL33847.1"/>
    </source>
</evidence>
<protein>
    <recommendedName>
        <fullName evidence="5">Enoyl reductase (ER) domain-containing protein</fullName>
    </recommendedName>
</protein>
<dbReference type="GO" id="GO:0070402">
    <property type="term" value="F:NADPH binding"/>
    <property type="evidence" value="ECO:0007669"/>
    <property type="project" value="TreeGrafter"/>
</dbReference>
<dbReference type="GO" id="GO:0003960">
    <property type="term" value="F:quinone reductase (NADPH) activity"/>
    <property type="evidence" value="ECO:0007669"/>
    <property type="project" value="TreeGrafter"/>
</dbReference>
<dbReference type="Pfam" id="PF13602">
    <property type="entry name" value="ADH_zinc_N_2"/>
    <property type="match status" value="1"/>
</dbReference>